<evidence type="ECO:0000313" key="4">
    <source>
        <dbReference type="Proteomes" id="UP000278962"/>
    </source>
</evidence>
<accession>A0A660LG84</accession>
<dbReference type="Pfam" id="PF01551">
    <property type="entry name" value="Peptidase_M23"/>
    <property type="match status" value="1"/>
</dbReference>
<proteinExistence type="predicted"/>
<dbReference type="EMBL" id="RBIL01000001">
    <property type="protein sequence ID" value="RKQ91731.1"/>
    <property type="molecule type" value="Genomic_DNA"/>
</dbReference>
<organism evidence="3 4">
    <name type="scientific">Solirubrobacter pauli</name>
    <dbReference type="NCBI Taxonomy" id="166793"/>
    <lineage>
        <taxon>Bacteria</taxon>
        <taxon>Bacillati</taxon>
        <taxon>Actinomycetota</taxon>
        <taxon>Thermoleophilia</taxon>
        <taxon>Solirubrobacterales</taxon>
        <taxon>Solirubrobacteraceae</taxon>
        <taxon>Solirubrobacter</taxon>
    </lineage>
</organism>
<dbReference type="PANTHER" id="PTHR21666:SF270">
    <property type="entry name" value="MUREIN HYDROLASE ACTIVATOR ENVC"/>
    <property type="match status" value="1"/>
</dbReference>
<gene>
    <name evidence="3" type="ORF">C8N24_1559</name>
</gene>
<keyword evidence="4" id="KW-1185">Reference proteome</keyword>
<feature type="compositionally biased region" description="Low complexity" evidence="1">
    <location>
        <begin position="181"/>
        <end position="208"/>
    </location>
</feature>
<dbReference type="PANTHER" id="PTHR21666">
    <property type="entry name" value="PEPTIDASE-RELATED"/>
    <property type="match status" value="1"/>
</dbReference>
<evidence type="ECO:0000259" key="2">
    <source>
        <dbReference type="Pfam" id="PF01551"/>
    </source>
</evidence>
<dbReference type="InterPro" id="IPR050570">
    <property type="entry name" value="Cell_wall_metabolism_enzyme"/>
</dbReference>
<evidence type="ECO:0000313" key="3">
    <source>
        <dbReference type="EMBL" id="RKQ91731.1"/>
    </source>
</evidence>
<dbReference type="InterPro" id="IPR011055">
    <property type="entry name" value="Dup_hybrid_motif"/>
</dbReference>
<evidence type="ECO:0000256" key="1">
    <source>
        <dbReference type="SAM" id="MobiDB-lite"/>
    </source>
</evidence>
<reference evidence="3 4" key="1">
    <citation type="submission" date="2018-10" db="EMBL/GenBank/DDBJ databases">
        <title>Genomic Encyclopedia of Archaeal and Bacterial Type Strains, Phase II (KMG-II): from individual species to whole genera.</title>
        <authorList>
            <person name="Goeker M."/>
        </authorList>
    </citation>
    <scope>NUCLEOTIDE SEQUENCE [LARGE SCALE GENOMIC DNA]</scope>
    <source>
        <strain evidence="3 4">DSM 14954</strain>
    </source>
</reference>
<dbReference type="Proteomes" id="UP000278962">
    <property type="component" value="Unassembled WGS sequence"/>
</dbReference>
<dbReference type="InterPro" id="IPR016047">
    <property type="entry name" value="M23ase_b-sheet_dom"/>
</dbReference>
<dbReference type="GO" id="GO:0004222">
    <property type="term" value="F:metalloendopeptidase activity"/>
    <property type="evidence" value="ECO:0007669"/>
    <property type="project" value="TreeGrafter"/>
</dbReference>
<name>A0A660LG84_9ACTN</name>
<feature type="domain" description="M23ase beta-sheet core" evidence="2">
    <location>
        <begin position="249"/>
        <end position="348"/>
    </location>
</feature>
<feature type="region of interest" description="Disordered" evidence="1">
    <location>
        <begin position="171"/>
        <end position="216"/>
    </location>
</feature>
<dbReference type="Gene3D" id="2.70.70.10">
    <property type="entry name" value="Glucose Permease (Domain IIA)"/>
    <property type="match status" value="1"/>
</dbReference>
<protein>
    <submittedName>
        <fullName evidence="3">Peptidase M23-like protein</fullName>
    </submittedName>
</protein>
<dbReference type="AlphaFoldDB" id="A0A660LG84"/>
<comment type="caution">
    <text evidence="3">The sequence shown here is derived from an EMBL/GenBank/DDBJ whole genome shotgun (WGS) entry which is preliminary data.</text>
</comment>
<dbReference type="CDD" id="cd12797">
    <property type="entry name" value="M23_peptidase"/>
    <property type="match status" value="1"/>
</dbReference>
<dbReference type="SUPFAM" id="SSF51261">
    <property type="entry name" value="Duplicated hybrid motif"/>
    <property type="match status" value="1"/>
</dbReference>
<sequence>MVAAGIAVASAPAQGSAKASATAAVITGDLGRVARVRASGDDSASSSVPADTPDGIVLGDGFVSVATSVSSLSAEAQAEADDVELFGGLVTASHVARKATTSGGKVSYSGTVLGLTFGDESIDEVKGTKVYQFREGRITANKRGAGLTVELTSEVEGIPAGTTVVVADVSASASGSGGGSSTPDPGATAPPTATPTPTATPKATATPKPSKPKRTWRERLMGSGFVFPVGGPADIGGPFGAPRASTGRPHEGNDIFADFGTPVVAVADGTLANVGTLPISGNRLWVYADSGDQFFYAHLSAFSANAVDDRRVEAGEVLGYVGNTGDAEPTPPHVHFEIHPNGGDAVDPNPFLVAWQKRAGATSRPDTAERPGALVEVRDFIEER</sequence>